<feature type="compositionally biased region" description="Polar residues" evidence="1">
    <location>
        <begin position="302"/>
        <end position="314"/>
    </location>
</feature>
<organism evidence="2 3">
    <name type="scientific">Penicillium ucsense</name>
    <dbReference type="NCBI Taxonomy" id="2839758"/>
    <lineage>
        <taxon>Eukaryota</taxon>
        <taxon>Fungi</taxon>
        <taxon>Dikarya</taxon>
        <taxon>Ascomycota</taxon>
        <taxon>Pezizomycotina</taxon>
        <taxon>Eurotiomycetes</taxon>
        <taxon>Eurotiomycetidae</taxon>
        <taxon>Eurotiales</taxon>
        <taxon>Aspergillaceae</taxon>
        <taxon>Penicillium</taxon>
    </lineage>
</organism>
<protein>
    <submittedName>
        <fullName evidence="2">Uncharacterized protein</fullName>
    </submittedName>
</protein>
<dbReference type="AlphaFoldDB" id="A0A8J8W036"/>
<gene>
    <name evidence="2" type="ORF">PECM_007201</name>
</gene>
<evidence type="ECO:0000256" key="1">
    <source>
        <dbReference type="SAM" id="MobiDB-lite"/>
    </source>
</evidence>
<evidence type="ECO:0000313" key="2">
    <source>
        <dbReference type="EMBL" id="KAF7715268.1"/>
    </source>
</evidence>
<feature type="compositionally biased region" description="Basic and acidic residues" evidence="1">
    <location>
        <begin position="124"/>
        <end position="138"/>
    </location>
</feature>
<feature type="compositionally biased region" description="Acidic residues" evidence="1">
    <location>
        <begin position="139"/>
        <end position="181"/>
    </location>
</feature>
<comment type="caution">
    <text evidence="2">The sequence shown here is derived from an EMBL/GenBank/DDBJ whole genome shotgun (WGS) entry which is preliminary data.</text>
</comment>
<sequence length="378" mass="42529">MESAWPQPIFVNSQFNDVFRFAESFESHCARVYHHATRHSDERVPADYVIELVLQAYRAVRSLHLHHAGNTYLDTETAIAALQSRAAQHREPRKRAAPNHPPLAKPQGSRCLDRRMVKSNSAGDVERALGKRLERDTDGLFDDDSEDEDEDPDWSESSEGEGTEDEYYEYNEELSESEDEPVGSAHRMHRVRTIQELPEDDIPEISRSPPIGLVINANGKTAHNDDAFTPPIMSTEEQAAHDRISAALQRIADKFEDAETVPLTRVSARENEPLQPTPPSTEDSNSEATTIRPESSPEPLSLLQTATDEVSSSLRLTTRPAHDTLSLNQRTSSGEIHHVMLPGRLTRRASVAVLPRRIKTVCHRYVRKAMMPLRGKIQ</sequence>
<feature type="region of interest" description="Disordered" evidence="1">
    <location>
        <begin position="84"/>
        <end position="185"/>
    </location>
</feature>
<keyword evidence="3" id="KW-1185">Reference proteome</keyword>
<reference evidence="2" key="1">
    <citation type="journal article" date="2020" name="Front. Microbiol.">
        <title>Gene regulatory networks of Penicillium echinulatum 2HH and Penicillium oxalicum 114-2 inferred by a computational biology approach.</title>
        <authorList>
            <person name="Lenz A.R."/>
            <person name="Galan-Vasquez E."/>
            <person name="Balbinot E."/>
            <person name="De Abreu F.P."/>
            <person name="De Oliveira N.S."/>
            <person name="Da Rosa L.O."/>
            <person name="De Avila E Silva S."/>
            <person name="Camassola M."/>
            <person name="Dillon A.J.P."/>
            <person name="Perez-Rueda E."/>
        </authorList>
    </citation>
    <scope>NUCLEOTIDE SEQUENCE</scope>
    <source>
        <strain evidence="2">S1M29</strain>
    </source>
</reference>
<dbReference type="EMBL" id="WIWV01000063">
    <property type="protein sequence ID" value="KAF7715268.1"/>
    <property type="molecule type" value="Genomic_DNA"/>
</dbReference>
<name>A0A8J8W036_9EURO</name>
<feature type="region of interest" description="Disordered" evidence="1">
    <location>
        <begin position="262"/>
        <end position="314"/>
    </location>
</feature>
<evidence type="ECO:0000313" key="3">
    <source>
        <dbReference type="Proteomes" id="UP000631181"/>
    </source>
</evidence>
<proteinExistence type="predicted"/>
<feature type="compositionally biased region" description="Polar residues" evidence="1">
    <location>
        <begin position="280"/>
        <end position="293"/>
    </location>
</feature>
<dbReference type="Proteomes" id="UP000631181">
    <property type="component" value="Unassembled WGS sequence"/>
</dbReference>
<dbReference type="OrthoDB" id="4358041at2759"/>
<accession>A0A8J8W036</accession>